<feature type="transmembrane region" description="Helical" evidence="1">
    <location>
        <begin position="146"/>
        <end position="166"/>
    </location>
</feature>
<sequence>MGRRRTTPRAGRATLCLRHLSEDASRSRSEVPVLREEPPLPVRALLVGSTTALMTPLFPVIGFNQLVFRYATPEMKMALHGGTSMLYFSAMTLMPNAFYYAPILLPFAIGNGVTAGAFYLGADLLAGGPKVYTQGYRPPECRPMKVTLAASADCFAIGYVVLAIMWRECLPAYRDPKLKMRMHHLPPAHRLMGLTCVDPRSVNTTFYLAGPLLGLATAFAVPFTYPHLWNLVYSVDVFEDDIESANKFIFNACFNSWFGPCLATTGVASGLIIHAFLRPVILGVPGWPWPRLAGGVLRHEGLPGGYPGFLYCLRIGLVALYSASARSGFPHLRDADLEDPNLRGWLWNSRVSCTASDEDFCWVPRLNLQSAEVMSQSLRPSDFRAETLQFCAVGDAEPGLGQTLQAKQLRQRAQQSTARCFASTRDAYWWDVHQDLAKRPPLEAKDLQRLEASLPLREYVMADALILFLLGSELHPILGTAKVTPAALADELLGLRSAQFRDAGLKPGLVQQGLETTEWKFADSRKLREADWDIIAEHRQREAYRRAATQVAVGGTFIAALVLCWLRLSRDEL</sequence>
<reference evidence="2 3" key="1">
    <citation type="submission" date="2016-02" db="EMBL/GenBank/DDBJ databases">
        <title>Genome analysis of coral dinoflagellate symbionts highlights evolutionary adaptations to a symbiotic lifestyle.</title>
        <authorList>
            <person name="Aranda M."/>
            <person name="Li Y."/>
            <person name="Liew Y.J."/>
            <person name="Baumgarten S."/>
            <person name="Simakov O."/>
            <person name="Wilson M."/>
            <person name="Piel J."/>
            <person name="Ashoor H."/>
            <person name="Bougouffa S."/>
            <person name="Bajic V.B."/>
            <person name="Ryu T."/>
            <person name="Ravasi T."/>
            <person name="Bayer T."/>
            <person name="Micklem G."/>
            <person name="Kim H."/>
            <person name="Bhak J."/>
            <person name="Lajeunesse T.C."/>
            <person name="Voolstra C.R."/>
        </authorList>
    </citation>
    <scope>NUCLEOTIDE SEQUENCE [LARGE SCALE GENOMIC DNA]</scope>
    <source>
        <strain evidence="2 3">CCMP2467</strain>
    </source>
</reference>
<evidence type="ECO:0000256" key="1">
    <source>
        <dbReference type="SAM" id="Phobius"/>
    </source>
</evidence>
<accession>A0A1Q9ERB8</accession>
<keyword evidence="3" id="KW-1185">Reference proteome</keyword>
<keyword evidence="1" id="KW-0812">Transmembrane</keyword>
<dbReference type="OMA" id="AIMWREC"/>
<keyword evidence="1" id="KW-1133">Transmembrane helix</keyword>
<dbReference type="EMBL" id="LSRX01000087">
    <property type="protein sequence ID" value="OLQ09960.1"/>
    <property type="molecule type" value="Genomic_DNA"/>
</dbReference>
<keyword evidence="1" id="KW-0472">Membrane</keyword>
<feature type="transmembrane region" description="Helical" evidence="1">
    <location>
        <begin position="44"/>
        <end position="63"/>
    </location>
</feature>
<name>A0A1Q9ERB8_SYMMI</name>
<feature type="transmembrane region" description="Helical" evidence="1">
    <location>
        <begin position="257"/>
        <end position="284"/>
    </location>
</feature>
<feature type="transmembrane region" description="Helical" evidence="1">
    <location>
        <begin position="206"/>
        <end position="225"/>
    </location>
</feature>
<evidence type="ECO:0000313" key="3">
    <source>
        <dbReference type="Proteomes" id="UP000186817"/>
    </source>
</evidence>
<feature type="transmembrane region" description="Helical" evidence="1">
    <location>
        <begin position="107"/>
        <end position="126"/>
    </location>
</feature>
<protein>
    <submittedName>
        <fullName evidence="2">Uncharacterized protein</fullName>
    </submittedName>
</protein>
<evidence type="ECO:0000313" key="2">
    <source>
        <dbReference type="EMBL" id="OLQ09960.1"/>
    </source>
</evidence>
<feature type="transmembrane region" description="Helical" evidence="1">
    <location>
        <begin position="547"/>
        <end position="568"/>
    </location>
</feature>
<feature type="transmembrane region" description="Helical" evidence="1">
    <location>
        <begin position="84"/>
        <end position="101"/>
    </location>
</feature>
<dbReference type="OrthoDB" id="199847at2759"/>
<comment type="caution">
    <text evidence="2">The sequence shown here is derived from an EMBL/GenBank/DDBJ whole genome shotgun (WGS) entry which is preliminary data.</text>
</comment>
<gene>
    <name evidence="2" type="ORF">AK812_SmicGene6364</name>
</gene>
<organism evidence="2 3">
    <name type="scientific">Symbiodinium microadriaticum</name>
    <name type="common">Dinoflagellate</name>
    <name type="synonym">Zooxanthella microadriatica</name>
    <dbReference type="NCBI Taxonomy" id="2951"/>
    <lineage>
        <taxon>Eukaryota</taxon>
        <taxon>Sar</taxon>
        <taxon>Alveolata</taxon>
        <taxon>Dinophyceae</taxon>
        <taxon>Suessiales</taxon>
        <taxon>Symbiodiniaceae</taxon>
        <taxon>Symbiodinium</taxon>
    </lineage>
</organism>
<dbReference type="AlphaFoldDB" id="A0A1Q9ERB8"/>
<dbReference type="Proteomes" id="UP000186817">
    <property type="component" value="Unassembled WGS sequence"/>
</dbReference>
<proteinExistence type="predicted"/>